<dbReference type="InterPro" id="IPR053044">
    <property type="entry name" value="Metallo-hydrolase/TatD-type"/>
</dbReference>
<dbReference type="OrthoDB" id="413993at2759"/>
<organism evidence="2 3">
    <name type="scientific">Aspergillus cristatus</name>
    <name type="common">Chinese Fuzhuan brick tea-fermentation fungus</name>
    <name type="synonym">Eurotium cristatum</name>
    <dbReference type="NCBI Taxonomy" id="573508"/>
    <lineage>
        <taxon>Eukaryota</taxon>
        <taxon>Fungi</taxon>
        <taxon>Dikarya</taxon>
        <taxon>Ascomycota</taxon>
        <taxon>Pezizomycotina</taxon>
        <taxon>Eurotiomycetes</taxon>
        <taxon>Eurotiomycetidae</taxon>
        <taxon>Eurotiales</taxon>
        <taxon>Aspergillaceae</taxon>
        <taxon>Aspergillus</taxon>
        <taxon>Aspergillus subgen. Aspergillus</taxon>
    </lineage>
</organism>
<dbReference type="EMBL" id="JXNT01000001">
    <property type="protein sequence ID" value="ODM23908.1"/>
    <property type="molecule type" value="Genomic_DNA"/>
</dbReference>
<evidence type="ECO:0008006" key="4">
    <source>
        <dbReference type="Google" id="ProtNLM"/>
    </source>
</evidence>
<dbReference type="SUPFAM" id="SSF51556">
    <property type="entry name" value="Metallo-dependent hydrolases"/>
    <property type="match status" value="1"/>
</dbReference>
<dbReference type="Gene3D" id="3.20.20.140">
    <property type="entry name" value="Metal-dependent hydrolases"/>
    <property type="match status" value="1"/>
</dbReference>
<dbReference type="PANTHER" id="PTHR47345:SF1">
    <property type="entry name" value="CUT9-INTERACTING PROTEIN SCN1"/>
    <property type="match status" value="1"/>
</dbReference>
<keyword evidence="3" id="KW-1185">Reference proteome</keyword>
<reference evidence="2 3" key="1">
    <citation type="journal article" date="2016" name="BMC Genomics">
        <title>Comparative genomic and transcriptomic analyses of the Fuzhuan brick tea-fermentation fungus Aspergillus cristatus.</title>
        <authorList>
            <person name="Ge Y."/>
            <person name="Wang Y."/>
            <person name="Liu Y."/>
            <person name="Tan Y."/>
            <person name="Ren X."/>
            <person name="Zhang X."/>
            <person name="Hyde K.D."/>
            <person name="Liu Y."/>
            <person name="Liu Z."/>
        </authorList>
    </citation>
    <scope>NUCLEOTIDE SEQUENCE [LARGE SCALE GENOMIC DNA]</scope>
    <source>
        <strain evidence="2 3">GZAAS20.1005</strain>
    </source>
</reference>
<evidence type="ECO:0000313" key="2">
    <source>
        <dbReference type="EMBL" id="ODM23908.1"/>
    </source>
</evidence>
<dbReference type="GO" id="GO:0016788">
    <property type="term" value="F:hydrolase activity, acting on ester bonds"/>
    <property type="evidence" value="ECO:0007669"/>
    <property type="project" value="InterPro"/>
</dbReference>
<comment type="caution">
    <text evidence="2">The sequence shown here is derived from an EMBL/GenBank/DDBJ whole genome shotgun (WGS) entry which is preliminary data.</text>
</comment>
<evidence type="ECO:0000313" key="3">
    <source>
        <dbReference type="Proteomes" id="UP000094569"/>
    </source>
</evidence>
<dbReference type="VEuPathDB" id="FungiDB:SI65_01498"/>
<accession>A0A1E3BSH8</accession>
<proteinExistence type="predicted"/>
<gene>
    <name evidence="2" type="ORF">SI65_01498</name>
</gene>
<feature type="region of interest" description="Disordered" evidence="1">
    <location>
        <begin position="97"/>
        <end position="119"/>
    </location>
</feature>
<evidence type="ECO:0000256" key="1">
    <source>
        <dbReference type="SAM" id="MobiDB-lite"/>
    </source>
</evidence>
<feature type="region of interest" description="Disordered" evidence="1">
    <location>
        <begin position="256"/>
        <end position="301"/>
    </location>
</feature>
<dbReference type="AlphaFoldDB" id="A0A1E3BSH8"/>
<dbReference type="InterPro" id="IPR032466">
    <property type="entry name" value="Metal_Hydrolase"/>
</dbReference>
<sequence>MSQDDNPGKETYNDYFPWELGVYDAHCHPTDTMASIAEIPQMKARTLTVMSTRGEDQDLVFDIATKPSEEGGNSNGENENRILPCFGWHPWFSYQILDDTNTPPPSTTETTDEDLKKAHYKKVLTPSPKDDETGNAFISSLPPPKPLSHLLTETRTRLSTHPTALIGEIGLDRAFRLPNPWTTQELETRDTTVTPGSREGRKLSPHRVHLEHQKVVLRAQLRLAGEMGRAVSVHSVQAHGAVFDIFRELWKGHERRVPSRKERRRRGSVAGAHEESEEEDVAKASQSKPESEEEEKKPAFPFPPRICMHSYSGPVEAVKQFLHPANPSDVYFSFSNVINFSAPGAQKAIDVVKTLPDDRVLVESDLHTAGEVMDGLLEDVVRRVCDIRGWGLEEGVKRLGENWRRFVYG</sequence>
<dbReference type="PANTHER" id="PTHR47345">
    <property type="entry name" value="CUT9-INTERACTING PROTEIN SCN1"/>
    <property type="match status" value="1"/>
</dbReference>
<dbReference type="Pfam" id="PF01026">
    <property type="entry name" value="TatD_DNase"/>
    <property type="match status" value="1"/>
</dbReference>
<protein>
    <recommendedName>
        <fullName evidence="4">Cut9-interacting protein scn1</fullName>
    </recommendedName>
</protein>
<dbReference type="InterPro" id="IPR001130">
    <property type="entry name" value="TatD-like"/>
</dbReference>
<name>A0A1E3BSH8_ASPCR</name>
<dbReference type="Proteomes" id="UP000094569">
    <property type="component" value="Unassembled WGS sequence"/>
</dbReference>